<name>A0A8S9N724_BRACR</name>
<comment type="caution">
    <text evidence="1">The sequence shown here is derived from an EMBL/GenBank/DDBJ whole genome shotgun (WGS) entry which is preliminary data.</text>
</comment>
<reference evidence="1" key="1">
    <citation type="submission" date="2019-12" db="EMBL/GenBank/DDBJ databases">
        <title>Genome sequencing and annotation of Brassica cretica.</title>
        <authorList>
            <person name="Studholme D.J."/>
            <person name="Sarris P."/>
        </authorList>
    </citation>
    <scope>NUCLEOTIDE SEQUENCE</scope>
    <source>
        <strain evidence="1">PFS-109/04</strain>
        <tissue evidence="1">Leaf</tissue>
    </source>
</reference>
<accession>A0A8S9N724</accession>
<dbReference type="AlphaFoldDB" id="A0A8S9N724"/>
<proteinExistence type="predicted"/>
<protein>
    <submittedName>
        <fullName evidence="1">Uncharacterized protein</fullName>
    </submittedName>
</protein>
<dbReference type="EMBL" id="QGKX02001621">
    <property type="protein sequence ID" value="KAF3499592.1"/>
    <property type="molecule type" value="Genomic_DNA"/>
</dbReference>
<evidence type="ECO:0000313" key="1">
    <source>
        <dbReference type="EMBL" id="KAF3499592.1"/>
    </source>
</evidence>
<dbReference type="Proteomes" id="UP000712600">
    <property type="component" value="Unassembled WGS sequence"/>
</dbReference>
<sequence length="60" mass="7029">MEGDIPTVRFRPSCDIRLSFELTFQFHQFEVNQHPISEVMRVLLKSGMSASREEAIEEMK</sequence>
<gene>
    <name evidence="1" type="ORF">F2Q69_00042220</name>
</gene>
<evidence type="ECO:0000313" key="2">
    <source>
        <dbReference type="Proteomes" id="UP000712600"/>
    </source>
</evidence>
<organism evidence="1 2">
    <name type="scientific">Brassica cretica</name>
    <name type="common">Mustard</name>
    <dbReference type="NCBI Taxonomy" id="69181"/>
    <lineage>
        <taxon>Eukaryota</taxon>
        <taxon>Viridiplantae</taxon>
        <taxon>Streptophyta</taxon>
        <taxon>Embryophyta</taxon>
        <taxon>Tracheophyta</taxon>
        <taxon>Spermatophyta</taxon>
        <taxon>Magnoliopsida</taxon>
        <taxon>eudicotyledons</taxon>
        <taxon>Gunneridae</taxon>
        <taxon>Pentapetalae</taxon>
        <taxon>rosids</taxon>
        <taxon>malvids</taxon>
        <taxon>Brassicales</taxon>
        <taxon>Brassicaceae</taxon>
        <taxon>Brassiceae</taxon>
        <taxon>Brassica</taxon>
    </lineage>
</organism>